<dbReference type="AlphaFoldDB" id="A0A9P8UIU3"/>
<keyword evidence="3" id="KW-0238">DNA-binding</keyword>
<feature type="compositionally biased region" description="Polar residues" evidence="6">
    <location>
        <begin position="38"/>
        <end position="64"/>
    </location>
</feature>
<dbReference type="GeneID" id="70136410"/>
<dbReference type="GO" id="GO:0000981">
    <property type="term" value="F:DNA-binding transcription factor activity, RNA polymerase II-specific"/>
    <property type="evidence" value="ECO:0007669"/>
    <property type="project" value="TreeGrafter"/>
</dbReference>
<dbReference type="InterPro" id="IPR051089">
    <property type="entry name" value="prtT"/>
</dbReference>
<organism evidence="7 8">
    <name type="scientific">Truncatella angustata</name>
    <dbReference type="NCBI Taxonomy" id="152316"/>
    <lineage>
        <taxon>Eukaryota</taxon>
        <taxon>Fungi</taxon>
        <taxon>Dikarya</taxon>
        <taxon>Ascomycota</taxon>
        <taxon>Pezizomycotina</taxon>
        <taxon>Sordariomycetes</taxon>
        <taxon>Xylariomycetidae</taxon>
        <taxon>Amphisphaeriales</taxon>
        <taxon>Sporocadaceae</taxon>
        <taxon>Truncatella</taxon>
    </lineage>
</organism>
<comment type="caution">
    <text evidence="7">The sequence shown here is derived from an EMBL/GenBank/DDBJ whole genome shotgun (WGS) entry which is preliminary data.</text>
</comment>
<dbReference type="GO" id="GO:0005634">
    <property type="term" value="C:nucleus"/>
    <property type="evidence" value="ECO:0007669"/>
    <property type="project" value="UniProtKB-SubCell"/>
</dbReference>
<keyword evidence="5" id="KW-0539">Nucleus</keyword>
<evidence type="ECO:0000256" key="5">
    <source>
        <dbReference type="ARBA" id="ARBA00023242"/>
    </source>
</evidence>
<evidence type="ECO:0000313" key="7">
    <source>
        <dbReference type="EMBL" id="KAH6653168.1"/>
    </source>
</evidence>
<dbReference type="GO" id="GO:0000976">
    <property type="term" value="F:transcription cis-regulatory region binding"/>
    <property type="evidence" value="ECO:0007669"/>
    <property type="project" value="TreeGrafter"/>
</dbReference>
<evidence type="ECO:0000256" key="6">
    <source>
        <dbReference type="SAM" id="MobiDB-lite"/>
    </source>
</evidence>
<evidence type="ECO:0000256" key="3">
    <source>
        <dbReference type="ARBA" id="ARBA00023125"/>
    </source>
</evidence>
<keyword evidence="2" id="KW-0805">Transcription regulation</keyword>
<reference evidence="7" key="1">
    <citation type="journal article" date="2021" name="Nat. Commun.">
        <title>Genetic determinants of endophytism in the Arabidopsis root mycobiome.</title>
        <authorList>
            <person name="Mesny F."/>
            <person name="Miyauchi S."/>
            <person name="Thiergart T."/>
            <person name="Pickel B."/>
            <person name="Atanasova L."/>
            <person name="Karlsson M."/>
            <person name="Huettel B."/>
            <person name="Barry K.W."/>
            <person name="Haridas S."/>
            <person name="Chen C."/>
            <person name="Bauer D."/>
            <person name="Andreopoulos W."/>
            <person name="Pangilinan J."/>
            <person name="LaButti K."/>
            <person name="Riley R."/>
            <person name="Lipzen A."/>
            <person name="Clum A."/>
            <person name="Drula E."/>
            <person name="Henrissat B."/>
            <person name="Kohler A."/>
            <person name="Grigoriev I.V."/>
            <person name="Martin F.M."/>
            <person name="Hacquard S."/>
        </authorList>
    </citation>
    <scope>NUCLEOTIDE SEQUENCE</scope>
    <source>
        <strain evidence="7">MPI-SDFR-AT-0073</strain>
    </source>
</reference>
<evidence type="ECO:0000256" key="4">
    <source>
        <dbReference type="ARBA" id="ARBA00023163"/>
    </source>
</evidence>
<feature type="region of interest" description="Disordered" evidence="6">
    <location>
        <begin position="1"/>
        <end position="64"/>
    </location>
</feature>
<dbReference type="EMBL" id="JAGPXC010000005">
    <property type="protein sequence ID" value="KAH6653168.1"/>
    <property type="molecule type" value="Genomic_DNA"/>
</dbReference>
<dbReference type="PANTHER" id="PTHR31845:SF32">
    <property type="entry name" value="MISCELLANEOUS ZN(II)2CYS6 TRANSCRIPTION FACTOR (EUROFUNG)-RELATED"/>
    <property type="match status" value="1"/>
</dbReference>
<dbReference type="PANTHER" id="PTHR31845">
    <property type="entry name" value="FINGER DOMAIN PROTEIN, PUTATIVE-RELATED"/>
    <property type="match status" value="1"/>
</dbReference>
<feature type="compositionally biased region" description="Basic and acidic residues" evidence="6">
    <location>
        <begin position="1"/>
        <end position="32"/>
    </location>
</feature>
<comment type="subcellular location">
    <subcellularLocation>
        <location evidence="1">Nucleus</location>
    </subcellularLocation>
</comment>
<protein>
    <submittedName>
        <fullName evidence="7">Uncharacterized protein</fullName>
    </submittedName>
</protein>
<accession>A0A9P8UIU3</accession>
<evidence type="ECO:0000256" key="2">
    <source>
        <dbReference type="ARBA" id="ARBA00023015"/>
    </source>
</evidence>
<evidence type="ECO:0000256" key="1">
    <source>
        <dbReference type="ARBA" id="ARBA00004123"/>
    </source>
</evidence>
<keyword evidence="4" id="KW-0804">Transcription</keyword>
<proteinExistence type="predicted"/>
<dbReference type="Proteomes" id="UP000758603">
    <property type="component" value="Unassembled WGS sequence"/>
</dbReference>
<evidence type="ECO:0000313" key="8">
    <source>
        <dbReference type="Proteomes" id="UP000758603"/>
    </source>
</evidence>
<dbReference type="RefSeq" id="XP_045957445.1">
    <property type="nucleotide sequence ID" value="XM_046107519.1"/>
</dbReference>
<keyword evidence="8" id="KW-1185">Reference proteome</keyword>
<name>A0A9P8UIU3_9PEZI</name>
<gene>
    <name evidence="7" type="ORF">BKA67DRAFT_659807</name>
</gene>
<sequence length="588" mass="65201">MECRLSEGVRKRTARKPDIGSRTSQLEDRLNDLVEILRSQQSGSKGSPTPQSSNSIPTVQVQAQAPSDALASAGAYPSPSTGILSSASQVASESGTAGIEDDLSPFEAESILQRFRNDYLTMFPFVWITADTTALELKQLRPFLWLNIRTVCERSASRLCAYGNKVREVLAQRVFVDLERDIDLLLGLMVYLGWATHQTRGRGFQTRFANLANSLVQDLRLDQPFVVNSNNSCWFPNTLPPRAPQTNEQRRAVIGTFVMCSSISNFLRIDVVRWTSHMDVCLEKLAAEPEYFGDELLVAMARVKLIIEDIARVTWKCADYEFSSPPWMYIKPLRDRLAQLKRSLTPELSENKILLSHLQNAEVLVYEMVVFHPTIPIIMPQPTAFPSSIPIPEMRKQPVQPRPSPSSVIKPVDIPRLQALHDCLQAIKRSMSIVLSFEPVQYVGFPFAFMCHMSHSLQTLYRLSVLDEPDWDRAAVRREVDVIAVLNSLADKMSKVAAAAGLKGDATMPCGDMFSKGSNTLRATASIWGSSLPPIEDATSSAADAGPGQFGDAGIAETAEISADTMALMLDLNSDPWLTDLFTSWEGQ</sequence>
<dbReference type="OrthoDB" id="5226580at2759"/>